<evidence type="ECO:0000256" key="1">
    <source>
        <dbReference type="ARBA" id="ARBA00004173"/>
    </source>
</evidence>
<dbReference type="GO" id="GO:0005739">
    <property type="term" value="C:mitochondrion"/>
    <property type="evidence" value="ECO:0007669"/>
    <property type="project" value="UniProtKB-SubCell"/>
</dbReference>
<dbReference type="GO" id="GO:0007005">
    <property type="term" value="P:mitochondrion organization"/>
    <property type="evidence" value="ECO:0007669"/>
    <property type="project" value="InterPro"/>
</dbReference>
<feature type="region of interest" description="Disordered" evidence="4">
    <location>
        <begin position="1"/>
        <end position="20"/>
    </location>
</feature>
<dbReference type="Gene3D" id="3.40.50.1440">
    <property type="entry name" value="Tubulin/FtsZ, GTPase domain"/>
    <property type="match status" value="1"/>
</dbReference>
<dbReference type="InterPro" id="IPR036525">
    <property type="entry name" value="Tubulin/FtsZ_GTPase_sf"/>
</dbReference>
<dbReference type="Pfam" id="PF10644">
    <property type="entry name" value="Misat_Tub_SegII"/>
    <property type="match status" value="1"/>
</dbReference>
<comment type="similarity">
    <text evidence="2">Belongs to the misato family.</text>
</comment>
<protein>
    <recommendedName>
        <fullName evidence="9">DML1/Misato tubulin domain-containing protein</fullName>
    </recommendedName>
</protein>
<dbReference type="InterPro" id="IPR019605">
    <property type="entry name" value="Misato_II_tubulin-like"/>
</dbReference>
<feature type="domain" description="Misato Segment II tubulin-like" evidence="5">
    <location>
        <begin position="2"/>
        <end position="99"/>
    </location>
</feature>
<dbReference type="EMBL" id="JADXDR010000083">
    <property type="protein sequence ID" value="KAI7840198.1"/>
    <property type="molecule type" value="Genomic_DNA"/>
</dbReference>
<sequence>MQDELLGLQAQQDGRGPAAQVDSDVLFRQGETAAGEGTYTPRLVLWDLSGALGGVSAGGSLYRDSSASSSGAVVSTWAGRQEVHQARPVSKSAFTAELEAEAEAEEWEEQSGVDAAAAGPSPLEAAARQLDASGGGGLRYWTDYLKAHLHPRSVQQLAGAWHGLTPFGGWGDGSEHWRSEEQREQMMERIRFFAEECDSLQGFQVLADDLSGFGHLAAHVLQEVRDDYGSSLPVMLYALRPQAPLYAQPPAAAAAEAVPSEARRQRLNEGLSLALLTQQCSTYTVVAPPAAASALPALRWQPGNAYHASGLCAAALDTATLPYRLAAAGGPAGMIGRCDMWGLTHLLTAQYHSPLAALSLALPCPGLPADAQRLAQQADARLQHGMSSGSSGAATAAATAGAAAARPGSSSSGSSDSGAGPFTLRWLASLTPGIPAAGDTARFAESVVLRGPRSTAAAPVELGAAATALDAALAEERLLCVRQRTLTAQPLAVPLPFPHMFSQGLSKDGDLLPGAQLGSGGSQDIASCAAFIRLAATKAFAPAVTAAARQFRTAAGTAQGQATLEAWGMGREERAEAEEVLERLAHAYDDDEA</sequence>
<dbReference type="Pfam" id="PF14881">
    <property type="entry name" value="Tubulin_3"/>
    <property type="match status" value="1"/>
</dbReference>
<dbReference type="InterPro" id="IPR049942">
    <property type="entry name" value="DML1/Misato"/>
</dbReference>
<dbReference type="AlphaFoldDB" id="A0AAD5H455"/>
<feature type="domain" description="DML1/Misato tubulin" evidence="6">
    <location>
        <begin position="138"/>
        <end position="325"/>
    </location>
</feature>
<evidence type="ECO:0000259" key="6">
    <source>
        <dbReference type="Pfam" id="PF14881"/>
    </source>
</evidence>
<reference evidence="7" key="1">
    <citation type="submission" date="2020-11" db="EMBL/GenBank/DDBJ databases">
        <title>Chlorella ohadii genome sequencing and assembly.</title>
        <authorList>
            <person name="Murik O."/>
            <person name="Treves H."/>
            <person name="Kedem I."/>
            <person name="Shotland Y."/>
            <person name="Kaplan A."/>
        </authorList>
    </citation>
    <scope>NUCLEOTIDE SEQUENCE</scope>
    <source>
        <strain evidence="7">1</strain>
    </source>
</reference>
<evidence type="ECO:0008006" key="9">
    <source>
        <dbReference type="Google" id="ProtNLM"/>
    </source>
</evidence>
<accession>A0AAD5H455</accession>
<dbReference type="InterPro" id="IPR029209">
    <property type="entry name" value="DML1/Misato_tubulin"/>
</dbReference>
<dbReference type="PANTHER" id="PTHR13391">
    <property type="entry name" value="MITOCHONDRIAL DISTRIBUTION REGULATOR MISATO"/>
    <property type="match status" value="1"/>
</dbReference>
<evidence type="ECO:0000256" key="4">
    <source>
        <dbReference type="SAM" id="MobiDB-lite"/>
    </source>
</evidence>
<evidence type="ECO:0000256" key="3">
    <source>
        <dbReference type="ARBA" id="ARBA00023128"/>
    </source>
</evidence>
<evidence type="ECO:0000256" key="2">
    <source>
        <dbReference type="ARBA" id="ARBA00008507"/>
    </source>
</evidence>
<gene>
    <name evidence="7" type="ORF">COHA_005980</name>
</gene>
<name>A0AAD5H455_9CHLO</name>
<keyword evidence="8" id="KW-1185">Reference proteome</keyword>
<keyword evidence="3" id="KW-0496">Mitochondrion</keyword>
<comment type="caution">
    <text evidence="7">The sequence shown here is derived from an EMBL/GenBank/DDBJ whole genome shotgun (WGS) entry which is preliminary data.</text>
</comment>
<evidence type="ECO:0000259" key="5">
    <source>
        <dbReference type="Pfam" id="PF10644"/>
    </source>
</evidence>
<dbReference type="PANTHER" id="PTHR13391:SF0">
    <property type="entry name" value="PROTEIN MISATO HOMOLOG 1"/>
    <property type="match status" value="1"/>
</dbReference>
<proteinExistence type="inferred from homology"/>
<dbReference type="SUPFAM" id="SSF52490">
    <property type="entry name" value="Tubulin nucleotide-binding domain-like"/>
    <property type="match status" value="1"/>
</dbReference>
<evidence type="ECO:0000313" key="7">
    <source>
        <dbReference type="EMBL" id="KAI7840198.1"/>
    </source>
</evidence>
<evidence type="ECO:0000313" key="8">
    <source>
        <dbReference type="Proteomes" id="UP001205105"/>
    </source>
</evidence>
<dbReference type="Proteomes" id="UP001205105">
    <property type="component" value="Unassembled WGS sequence"/>
</dbReference>
<comment type="subcellular location">
    <subcellularLocation>
        <location evidence="1">Mitochondrion</location>
    </subcellularLocation>
</comment>
<organism evidence="7 8">
    <name type="scientific">Chlorella ohadii</name>
    <dbReference type="NCBI Taxonomy" id="2649997"/>
    <lineage>
        <taxon>Eukaryota</taxon>
        <taxon>Viridiplantae</taxon>
        <taxon>Chlorophyta</taxon>
        <taxon>core chlorophytes</taxon>
        <taxon>Trebouxiophyceae</taxon>
        <taxon>Chlorellales</taxon>
        <taxon>Chlorellaceae</taxon>
        <taxon>Chlorella clade</taxon>
        <taxon>Chlorella</taxon>
    </lineage>
</organism>